<name>K0KXV8_WICCF</name>
<dbReference type="Gene3D" id="3.40.50.1820">
    <property type="entry name" value="alpha/beta hydrolase"/>
    <property type="match status" value="1"/>
</dbReference>
<evidence type="ECO:0000313" key="2">
    <source>
        <dbReference type="EMBL" id="CCH45913.1"/>
    </source>
</evidence>
<dbReference type="Proteomes" id="UP000009328">
    <property type="component" value="Unassembled WGS sequence"/>
</dbReference>
<proteinExistence type="predicted"/>
<dbReference type="PANTHER" id="PTHR11614">
    <property type="entry name" value="PHOSPHOLIPASE-RELATED"/>
    <property type="match status" value="1"/>
</dbReference>
<dbReference type="HOGENOM" id="CLU_1653137_0_0_1"/>
<sequence length="164" mass="18908">MSTKELPKPPYTATNKPTEEYISYNGARFYTEFWVCIKTRSRIVWLHGFSEYSKVYVRIFDQLSQEGYEIFFFDQRGAGFTSPGKLKGLTDEFHTFDDLDYFLKKNIDEIANRDNKRLYLMGHSMGGGISLNYGVKGKYKDHLSGIAVTGPLILLHVSLKFVFS</sequence>
<dbReference type="EC" id="3.1.-.-" evidence="2"/>
<accession>K0KXV8</accession>
<dbReference type="eggNOG" id="KOG1455">
    <property type="taxonomic scope" value="Eukaryota"/>
</dbReference>
<evidence type="ECO:0000259" key="1">
    <source>
        <dbReference type="Pfam" id="PF12146"/>
    </source>
</evidence>
<reference evidence="2 3" key="1">
    <citation type="journal article" date="2012" name="Eukaryot. Cell">
        <title>Draft genome sequence of Wickerhamomyces ciferrii NRRL Y-1031 F-60-10.</title>
        <authorList>
            <person name="Schneider J."/>
            <person name="Andrea H."/>
            <person name="Blom J."/>
            <person name="Jaenicke S."/>
            <person name="Ruckert C."/>
            <person name="Schorsch C."/>
            <person name="Szczepanowski R."/>
            <person name="Farwick M."/>
            <person name="Goesmann A."/>
            <person name="Puhler A."/>
            <person name="Schaffer S."/>
            <person name="Tauch A."/>
            <person name="Kohler T."/>
            <person name="Brinkrolf K."/>
        </authorList>
    </citation>
    <scope>NUCLEOTIDE SEQUENCE [LARGE SCALE GENOMIC DNA]</scope>
    <source>
        <strain evidence="3">ATCC 14091 / BCRC 22168 / CBS 111 / JCM 3599 / NBRC 0793 / NRRL Y-1031 F-60-10</strain>
    </source>
</reference>
<comment type="caution">
    <text evidence="2">The sequence shown here is derived from an EMBL/GenBank/DDBJ whole genome shotgun (WGS) entry which is preliminary data.</text>
</comment>
<dbReference type="AlphaFoldDB" id="K0KXV8"/>
<feature type="domain" description="Serine aminopeptidase S33" evidence="1">
    <location>
        <begin position="39"/>
        <end position="157"/>
    </location>
</feature>
<dbReference type="InterPro" id="IPR051044">
    <property type="entry name" value="MAG_DAG_Lipase"/>
</dbReference>
<dbReference type="InParanoid" id="K0KXV8"/>
<dbReference type="GO" id="GO:0016787">
    <property type="term" value="F:hydrolase activity"/>
    <property type="evidence" value="ECO:0007669"/>
    <property type="project" value="UniProtKB-KW"/>
</dbReference>
<dbReference type="SUPFAM" id="SSF53474">
    <property type="entry name" value="alpha/beta-Hydrolases"/>
    <property type="match status" value="1"/>
</dbReference>
<organism evidence="2 3">
    <name type="scientific">Wickerhamomyces ciferrii (strain ATCC 14091 / BCRC 22168 / CBS 111 / JCM 3599 / NBRC 0793 / NRRL Y-1031 F-60-10)</name>
    <name type="common">Yeast</name>
    <name type="synonym">Pichia ciferrii</name>
    <dbReference type="NCBI Taxonomy" id="1206466"/>
    <lineage>
        <taxon>Eukaryota</taxon>
        <taxon>Fungi</taxon>
        <taxon>Dikarya</taxon>
        <taxon>Ascomycota</taxon>
        <taxon>Saccharomycotina</taxon>
        <taxon>Saccharomycetes</taxon>
        <taxon>Phaffomycetales</taxon>
        <taxon>Wickerhamomycetaceae</taxon>
        <taxon>Wickerhamomyces</taxon>
    </lineage>
</organism>
<dbReference type="InterPro" id="IPR022742">
    <property type="entry name" value="Hydrolase_4"/>
</dbReference>
<gene>
    <name evidence="2" type="ORF">BN7_5500</name>
</gene>
<protein>
    <submittedName>
        <fullName evidence="2">Serine hydrolase</fullName>
        <ecNumber evidence="2">3.1.-.-</ecNumber>
    </submittedName>
</protein>
<dbReference type="EMBL" id="CAIF01000217">
    <property type="protein sequence ID" value="CCH45913.1"/>
    <property type="molecule type" value="Genomic_DNA"/>
</dbReference>
<keyword evidence="2" id="KW-0378">Hydrolase</keyword>
<dbReference type="InterPro" id="IPR029058">
    <property type="entry name" value="AB_hydrolase_fold"/>
</dbReference>
<keyword evidence="3" id="KW-1185">Reference proteome</keyword>
<evidence type="ECO:0000313" key="3">
    <source>
        <dbReference type="Proteomes" id="UP000009328"/>
    </source>
</evidence>
<dbReference type="STRING" id="1206466.K0KXV8"/>
<dbReference type="Pfam" id="PF12146">
    <property type="entry name" value="Hydrolase_4"/>
    <property type="match status" value="1"/>
</dbReference>